<name>A0A7C1E356_9CREN</name>
<evidence type="ECO:0000313" key="1">
    <source>
        <dbReference type="EMBL" id="HDS10015.1"/>
    </source>
</evidence>
<sequence length="57" mass="6747">MFSYRNKLAQKVLSLCIDKLTNSNLTINYSELEINDKTRVRELRPETIEKIVEKYLA</sequence>
<protein>
    <submittedName>
        <fullName evidence="1">Uncharacterized protein</fullName>
    </submittedName>
</protein>
<proteinExistence type="predicted"/>
<dbReference type="AlphaFoldDB" id="A0A7C1E356"/>
<gene>
    <name evidence="1" type="ORF">ENO04_00090</name>
</gene>
<reference evidence="1" key="1">
    <citation type="journal article" date="2020" name="mSystems">
        <title>Genome- and Community-Level Interaction Insights into Carbon Utilization and Element Cycling Functions of Hydrothermarchaeota in Hydrothermal Sediment.</title>
        <authorList>
            <person name="Zhou Z."/>
            <person name="Liu Y."/>
            <person name="Xu W."/>
            <person name="Pan J."/>
            <person name="Luo Z.H."/>
            <person name="Li M."/>
        </authorList>
    </citation>
    <scope>NUCLEOTIDE SEQUENCE [LARGE SCALE GENOMIC DNA]</scope>
    <source>
        <strain evidence="1">SpSt-123</strain>
    </source>
</reference>
<organism evidence="1">
    <name type="scientific">Fervidicoccus fontis</name>
    <dbReference type="NCBI Taxonomy" id="683846"/>
    <lineage>
        <taxon>Archaea</taxon>
        <taxon>Thermoproteota</taxon>
        <taxon>Thermoprotei</taxon>
        <taxon>Fervidicoccales</taxon>
        <taxon>Fervidicoccaceae</taxon>
        <taxon>Fervidicoccus</taxon>
    </lineage>
</organism>
<comment type="caution">
    <text evidence="1">The sequence shown here is derived from an EMBL/GenBank/DDBJ whole genome shotgun (WGS) entry which is preliminary data.</text>
</comment>
<accession>A0A7C1E356</accession>
<dbReference type="EMBL" id="DSDY01000004">
    <property type="protein sequence ID" value="HDS10015.1"/>
    <property type="molecule type" value="Genomic_DNA"/>
</dbReference>